<dbReference type="InterPro" id="IPR035386">
    <property type="entry name" value="Arm-DNA-bind_5"/>
</dbReference>
<keyword evidence="2" id="KW-0238">DNA-binding</keyword>
<dbReference type="InterPro" id="IPR050090">
    <property type="entry name" value="Tyrosine_recombinase_XerCD"/>
</dbReference>
<comment type="caution">
    <text evidence="5">The sequence shown here is derived from an EMBL/GenBank/DDBJ whole genome shotgun (WGS) entry which is preliminary data.</text>
</comment>
<dbReference type="SUPFAM" id="SSF56349">
    <property type="entry name" value="DNA breaking-rejoining enzymes"/>
    <property type="match status" value="1"/>
</dbReference>
<reference evidence="5 6" key="1">
    <citation type="submission" date="2017-04" db="EMBL/GenBank/DDBJ databases">
        <title>A new member of the family Flavobacteriaceae isolated from ascidians.</title>
        <authorList>
            <person name="Chen L."/>
        </authorList>
    </citation>
    <scope>NUCLEOTIDE SEQUENCE [LARGE SCALE GENOMIC DNA]</scope>
    <source>
        <strain evidence="5 6">HQA918</strain>
    </source>
</reference>
<dbReference type="InterPro" id="IPR013762">
    <property type="entry name" value="Integrase-like_cat_sf"/>
</dbReference>
<dbReference type="Pfam" id="PF00589">
    <property type="entry name" value="Phage_integrase"/>
    <property type="match status" value="1"/>
</dbReference>
<dbReference type="GO" id="GO:0003677">
    <property type="term" value="F:DNA binding"/>
    <property type="evidence" value="ECO:0007669"/>
    <property type="project" value="UniProtKB-KW"/>
</dbReference>
<dbReference type="Pfam" id="PF13102">
    <property type="entry name" value="Phage_int_SAM_5"/>
    <property type="match status" value="1"/>
</dbReference>
<accession>A0A2A4G572</accession>
<evidence type="ECO:0000256" key="1">
    <source>
        <dbReference type="ARBA" id="ARBA00008857"/>
    </source>
</evidence>
<dbReference type="PANTHER" id="PTHR30349">
    <property type="entry name" value="PHAGE INTEGRASE-RELATED"/>
    <property type="match status" value="1"/>
</dbReference>
<dbReference type="InterPro" id="IPR011010">
    <property type="entry name" value="DNA_brk_join_enz"/>
</dbReference>
<keyword evidence="3" id="KW-0233">DNA recombination</keyword>
<dbReference type="RefSeq" id="WP_097441221.1">
    <property type="nucleotide sequence ID" value="NZ_KZ300477.1"/>
</dbReference>
<evidence type="ECO:0000313" key="6">
    <source>
        <dbReference type="Proteomes" id="UP000219559"/>
    </source>
</evidence>
<comment type="similarity">
    <text evidence="1">Belongs to the 'phage' integrase family.</text>
</comment>
<dbReference type="Gene3D" id="1.10.443.10">
    <property type="entry name" value="Intergrase catalytic core"/>
    <property type="match status" value="1"/>
</dbReference>
<dbReference type="GO" id="GO:0006310">
    <property type="term" value="P:DNA recombination"/>
    <property type="evidence" value="ECO:0007669"/>
    <property type="project" value="UniProtKB-KW"/>
</dbReference>
<dbReference type="Proteomes" id="UP000219559">
    <property type="component" value="Unassembled WGS sequence"/>
</dbReference>
<feature type="domain" description="Tyr recombinase" evidence="4">
    <location>
        <begin position="215"/>
        <end position="400"/>
    </location>
</feature>
<dbReference type="InterPro" id="IPR010998">
    <property type="entry name" value="Integrase_recombinase_N"/>
</dbReference>
<dbReference type="GO" id="GO:0015074">
    <property type="term" value="P:DNA integration"/>
    <property type="evidence" value="ECO:0007669"/>
    <property type="project" value="InterPro"/>
</dbReference>
<sequence length="407" mass="48267">MNTLITLMLDKRRMKKDGKYPIIFRLTHNRKTTSMSTGFSILEIYWEERRSEVKSSYKEVESVRLLNHLLLKEKARVSNIINKLYEKGELQYLSLQQVKQFITRRKNYDSFLEYGKYLVGELKAVNRFGTARSYDGTVKILKTFVKGKDLKFNEVNYDFLLKFEKFHLRKEGNNLNGLAAYMRTIRAIFNKGIKEGFIEKEAYPFYNYKIKTTPTKKRALDITFLKRIMELDITAEHKLFHTRNYFLISYMLYGIPFMDMAYLKLENIKNGRIVYQRKKTSKSYDIKISEQLYQILLFYLKGKSKRDYIFPIILRETPVQKYEDVIRLRKKYNYELKDLAVLCGIDQSLTSYVSRHSFATNAMLNDIPIQAISAMLGHSKLNTTQIYLKTLPNEILDKYNERLSLSL</sequence>
<dbReference type="EMBL" id="NBWU01000007">
    <property type="protein sequence ID" value="PCE63114.1"/>
    <property type="molecule type" value="Genomic_DNA"/>
</dbReference>
<evidence type="ECO:0000256" key="2">
    <source>
        <dbReference type="ARBA" id="ARBA00023125"/>
    </source>
</evidence>
<keyword evidence="6" id="KW-1185">Reference proteome</keyword>
<protein>
    <submittedName>
        <fullName evidence="5">Transposase</fullName>
    </submittedName>
</protein>
<evidence type="ECO:0000256" key="3">
    <source>
        <dbReference type="ARBA" id="ARBA00023172"/>
    </source>
</evidence>
<dbReference type="PROSITE" id="PS51898">
    <property type="entry name" value="TYR_RECOMBINASE"/>
    <property type="match status" value="1"/>
</dbReference>
<organism evidence="5 6">
    <name type="scientific">Sediminicola luteus</name>
    <dbReference type="NCBI Taxonomy" id="319238"/>
    <lineage>
        <taxon>Bacteria</taxon>
        <taxon>Pseudomonadati</taxon>
        <taxon>Bacteroidota</taxon>
        <taxon>Flavobacteriia</taxon>
        <taxon>Flavobacteriales</taxon>
        <taxon>Flavobacteriaceae</taxon>
        <taxon>Sediminicola</taxon>
    </lineage>
</organism>
<evidence type="ECO:0000259" key="4">
    <source>
        <dbReference type="PROSITE" id="PS51898"/>
    </source>
</evidence>
<dbReference type="Pfam" id="PF17293">
    <property type="entry name" value="Arm-DNA-bind_5"/>
    <property type="match status" value="1"/>
</dbReference>
<proteinExistence type="inferred from homology"/>
<dbReference type="CDD" id="cd01185">
    <property type="entry name" value="INTN1_C_like"/>
    <property type="match status" value="1"/>
</dbReference>
<dbReference type="InterPro" id="IPR025269">
    <property type="entry name" value="SAM-like_dom"/>
</dbReference>
<evidence type="ECO:0000313" key="5">
    <source>
        <dbReference type="EMBL" id="PCE63114.1"/>
    </source>
</evidence>
<gene>
    <name evidence="5" type="ORF">B7P33_17755</name>
</gene>
<dbReference type="InterPro" id="IPR002104">
    <property type="entry name" value="Integrase_catalytic"/>
</dbReference>
<dbReference type="Gene3D" id="1.10.150.130">
    <property type="match status" value="1"/>
</dbReference>
<dbReference type="AlphaFoldDB" id="A0A2A4G572"/>
<dbReference type="PANTHER" id="PTHR30349:SF64">
    <property type="entry name" value="PROPHAGE INTEGRASE INTD-RELATED"/>
    <property type="match status" value="1"/>
</dbReference>
<name>A0A2A4G572_9FLAO</name>
<dbReference type="OrthoDB" id="1094492at2"/>